<sequence length="233" mass="25860">MQAPELTNTQALIDRYYTEEKAKKEQALTRATLNLQLDANDLAMLSIIAKRFGKSRDELAKDVLSNALIDLLTQLEPGERKLIARDADEMGASMSREIAEENGLKDVEHKPNVWTGHERNIARVEKKRAKELEEARKAAKKSQASANFKEEVSTSNEQSMQVSEQKPDADHTDSMTKIDALETSDIETNDIEAESHQAEVEPESAIETAELDSTAASEDTADIPSEEQTSVFA</sequence>
<proteinExistence type="predicted"/>
<dbReference type="HOGENOM" id="CLU_1188978_0_0_6"/>
<reference evidence="2 3" key="1">
    <citation type="journal article" date="2013" name="Nat. Commun.">
        <title>Genome sequence and functional genomic analysis of the oil-degrading bacterium Oleispira antarctica.</title>
        <authorList>
            <person name="Kube M."/>
            <person name="Chernikova T.N."/>
            <person name="Al-Ramahi Y."/>
            <person name="Beloqui A."/>
            <person name="Lopez-Cortez N."/>
            <person name="Guazzaroni M.E."/>
            <person name="Heipieper H.J."/>
            <person name="Klages S."/>
            <person name="Kotsyurbenko O.R."/>
            <person name="Langer I."/>
            <person name="Nechitaylo T.Y."/>
            <person name="Lunsdorf H."/>
            <person name="Fernandez M."/>
            <person name="Juarez S."/>
            <person name="Ciordia S."/>
            <person name="Singer A."/>
            <person name="Kagan O."/>
            <person name="Egorova O."/>
            <person name="Petit P.A."/>
            <person name="Stogios P."/>
            <person name="Kim Y."/>
            <person name="Tchigvintsev A."/>
            <person name="Flick R."/>
            <person name="Denaro R."/>
            <person name="Genovese M."/>
            <person name="Albar J.P."/>
            <person name="Reva O.N."/>
            <person name="Martinez-Gomariz M."/>
            <person name="Tran H."/>
            <person name="Ferrer M."/>
            <person name="Savchenko A."/>
            <person name="Yakunin A.F."/>
            <person name="Yakimov M.M."/>
            <person name="Golyshina O.V."/>
            <person name="Reinhardt R."/>
            <person name="Golyshin P.N."/>
        </authorList>
    </citation>
    <scope>NUCLEOTIDE SEQUENCE [LARGE SCALE GENOMIC DNA]</scope>
</reference>
<dbReference type="STRING" id="698738.OLEAN_C16270"/>
<dbReference type="Proteomes" id="UP000032749">
    <property type="component" value="Chromosome"/>
</dbReference>
<protein>
    <submittedName>
        <fullName evidence="2">Uncharacterized protein</fullName>
    </submittedName>
</protein>
<dbReference type="OrthoDB" id="6121209at2"/>
<organism evidence="2 3">
    <name type="scientific">Oleispira antarctica RB-8</name>
    <dbReference type="NCBI Taxonomy" id="698738"/>
    <lineage>
        <taxon>Bacteria</taxon>
        <taxon>Pseudomonadati</taxon>
        <taxon>Pseudomonadota</taxon>
        <taxon>Gammaproteobacteria</taxon>
        <taxon>Oceanospirillales</taxon>
        <taxon>Oceanospirillaceae</taxon>
        <taxon>Oleispira</taxon>
    </lineage>
</organism>
<evidence type="ECO:0000256" key="1">
    <source>
        <dbReference type="SAM" id="MobiDB-lite"/>
    </source>
</evidence>
<evidence type="ECO:0000313" key="2">
    <source>
        <dbReference type="EMBL" id="CCK75803.1"/>
    </source>
</evidence>
<feature type="compositionally biased region" description="Acidic residues" evidence="1">
    <location>
        <begin position="182"/>
        <end position="192"/>
    </location>
</feature>
<gene>
    <name evidence="2" type="ORF">OLEAN_C16270</name>
</gene>
<feature type="compositionally biased region" description="Polar residues" evidence="1">
    <location>
        <begin position="153"/>
        <end position="164"/>
    </location>
</feature>
<name>R4YRA4_OLEAN</name>
<dbReference type="KEGG" id="oai:OLEAN_C16270"/>
<dbReference type="AlphaFoldDB" id="R4YRA4"/>
<accession>R4YRA4</accession>
<feature type="region of interest" description="Disordered" evidence="1">
    <location>
        <begin position="132"/>
        <end position="233"/>
    </location>
</feature>
<keyword evidence="3" id="KW-1185">Reference proteome</keyword>
<dbReference type="EMBL" id="FO203512">
    <property type="protein sequence ID" value="CCK75803.1"/>
    <property type="molecule type" value="Genomic_DNA"/>
</dbReference>
<evidence type="ECO:0000313" key="3">
    <source>
        <dbReference type="Proteomes" id="UP000032749"/>
    </source>
</evidence>
<feature type="compositionally biased region" description="Basic and acidic residues" evidence="1">
    <location>
        <begin position="165"/>
        <end position="180"/>
    </location>
</feature>